<dbReference type="Pfam" id="PF10665">
    <property type="entry name" value="Minor_capsid_1"/>
    <property type="match status" value="1"/>
</dbReference>
<dbReference type="RefSeq" id="WP_000611250.1">
    <property type="nucleotide sequence ID" value="NZ_FWYW01000006.1"/>
</dbReference>
<organism evidence="1 2">
    <name type="scientific">Bacillus paranthracis</name>
    <dbReference type="NCBI Taxonomy" id="2026186"/>
    <lineage>
        <taxon>Bacteria</taxon>
        <taxon>Bacillati</taxon>
        <taxon>Bacillota</taxon>
        <taxon>Bacilli</taxon>
        <taxon>Bacillales</taxon>
        <taxon>Bacillaceae</taxon>
        <taxon>Bacillus</taxon>
        <taxon>Bacillus cereus group</taxon>
    </lineage>
</organism>
<protein>
    <submittedName>
        <fullName evidence="1">Minor capsid protein</fullName>
    </submittedName>
</protein>
<dbReference type="EMBL" id="FWYW01000006">
    <property type="protein sequence ID" value="SMD58843.1"/>
    <property type="molecule type" value="Genomic_DNA"/>
</dbReference>
<sequence length="118" mass="13558">MINVIPIPLHMLIHTVEYHEYIGEDDTWGGSSSSYAPPVVLKRVRVQPNERLYNTSTGDSVTFEATLFHDSVNSSPANQVFKEKSKIVWNGKEMFIKEVEPLYTTNPNRPHHTEIYLQ</sequence>
<evidence type="ECO:0000313" key="2">
    <source>
        <dbReference type="Proteomes" id="UP000194422"/>
    </source>
</evidence>
<proteinExistence type="predicted"/>
<dbReference type="Proteomes" id="UP000194422">
    <property type="component" value="Unassembled WGS sequence"/>
</dbReference>
<accession>A0A7D8H4M4</accession>
<evidence type="ECO:0000313" key="1">
    <source>
        <dbReference type="EMBL" id="SMD58843.1"/>
    </source>
</evidence>
<reference evidence="1 2" key="1">
    <citation type="submission" date="2017-04" db="EMBL/GenBank/DDBJ databases">
        <authorList>
            <person name="Criscuolo A."/>
        </authorList>
    </citation>
    <scope>NUCLEOTIDE SEQUENCE [LARGE SCALE GENOMIC DNA]</scope>
    <source>
        <strain evidence="1">16-00174</strain>
    </source>
</reference>
<dbReference type="InterPro" id="IPR019612">
    <property type="entry name" value="Minor_capsid_put"/>
</dbReference>
<name>A0A7D8H4M4_9BACI</name>
<gene>
    <name evidence="1" type="ORF">BACERE00174_00036</name>
</gene>
<dbReference type="AlphaFoldDB" id="A0A7D8H4M4"/>
<comment type="caution">
    <text evidence="1">The sequence shown here is derived from an EMBL/GenBank/DDBJ whole genome shotgun (WGS) entry which is preliminary data.</text>
</comment>